<keyword evidence="4" id="KW-1185">Reference proteome</keyword>
<dbReference type="PANTHER" id="PTHR34408:SF1">
    <property type="entry name" value="GLYCOSYL HYDROLASE FAMILY 19 DOMAIN-CONTAINING PROTEIN HI_1415"/>
    <property type="match status" value="1"/>
</dbReference>
<feature type="domain" description="SH3b" evidence="2">
    <location>
        <begin position="85"/>
        <end position="145"/>
    </location>
</feature>
<sequence length="145" mass="16724">MMMKRFTPTIVILLMFMSGTALAERMTVNVSMANVRSGPGNEHGILWKLEKYHPVEILKKQDVWYYFEDFENDKGWIHKSLLTGEPSVIVVKDRCNIRSGPGTQYEIVFTVEKGVPFKVLKKEGEWISIVHADGDKGWVHKNLVW</sequence>
<dbReference type="Gene3D" id="2.30.30.40">
    <property type="entry name" value="SH3 Domains"/>
    <property type="match status" value="2"/>
</dbReference>
<organism evidence="3 4">
    <name type="scientific">Desulfococcus multivorans DSM 2059</name>
    <dbReference type="NCBI Taxonomy" id="1121405"/>
    <lineage>
        <taxon>Bacteria</taxon>
        <taxon>Pseudomonadati</taxon>
        <taxon>Thermodesulfobacteriota</taxon>
        <taxon>Desulfobacteria</taxon>
        <taxon>Desulfobacterales</taxon>
        <taxon>Desulfococcaceae</taxon>
        <taxon>Desulfococcus</taxon>
    </lineage>
</organism>
<gene>
    <name evidence="3" type="ORF">dsmv_2333</name>
</gene>
<feature type="signal peptide" evidence="1">
    <location>
        <begin position="1"/>
        <end position="23"/>
    </location>
</feature>
<evidence type="ECO:0000256" key="1">
    <source>
        <dbReference type="SAM" id="SignalP"/>
    </source>
</evidence>
<dbReference type="RefSeq" id="WP_020876764.1">
    <property type="nucleotide sequence ID" value="NZ_ATHJ01000080.1"/>
</dbReference>
<dbReference type="InterPro" id="IPR003646">
    <property type="entry name" value="SH3-like_bac-type"/>
</dbReference>
<accession>S7TVQ0</accession>
<dbReference type="InterPro" id="IPR052354">
    <property type="entry name" value="Cell_Wall_Dynamics_Protein"/>
</dbReference>
<reference evidence="3 4" key="1">
    <citation type="journal article" date="2013" name="Genome Announc.">
        <title>Draft genome sequences for three mercury-methylating, sulfate-reducing bacteria.</title>
        <authorList>
            <person name="Brown S.D."/>
            <person name="Hurt R.A.Jr."/>
            <person name="Gilmour C.C."/>
            <person name="Elias D.A."/>
        </authorList>
    </citation>
    <scope>NUCLEOTIDE SEQUENCE [LARGE SCALE GENOMIC DNA]</scope>
    <source>
        <strain evidence="3 4">DSM 2059</strain>
    </source>
</reference>
<dbReference type="eggNOG" id="COG3807">
    <property type="taxonomic scope" value="Bacteria"/>
</dbReference>
<name>S7TVQ0_DESML</name>
<dbReference type="EMBL" id="ATHJ01000080">
    <property type="protein sequence ID" value="EPR40830.1"/>
    <property type="molecule type" value="Genomic_DNA"/>
</dbReference>
<dbReference type="SMART" id="SM00287">
    <property type="entry name" value="SH3b"/>
    <property type="match status" value="2"/>
</dbReference>
<dbReference type="Proteomes" id="UP000014977">
    <property type="component" value="Unassembled WGS sequence"/>
</dbReference>
<evidence type="ECO:0000313" key="3">
    <source>
        <dbReference type="EMBL" id="EPR40830.1"/>
    </source>
</evidence>
<dbReference type="Pfam" id="PF06347">
    <property type="entry name" value="SH3_4"/>
    <property type="match status" value="2"/>
</dbReference>
<dbReference type="AlphaFoldDB" id="S7TVQ0"/>
<dbReference type="InterPro" id="IPR010466">
    <property type="entry name" value="DUF1058"/>
</dbReference>
<protein>
    <recommendedName>
        <fullName evidence="2">SH3b domain-containing protein</fullName>
    </recommendedName>
</protein>
<dbReference type="STRING" id="897.B2D07_00705"/>
<evidence type="ECO:0000259" key="2">
    <source>
        <dbReference type="PROSITE" id="PS51781"/>
    </source>
</evidence>
<feature type="chain" id="PRO_5030177226" description="SH3b domain-containing protein" evidence="1">
    <location>
        <begin position="24"/>
        <end position="145"/>
    </location>
</feature>
<dbReference type="PROSITE" id="PS51781">
    <property type="entry name" value="SH3B"/>
    <property type="match status" value="1"/>
</dbReference>
<keyword evidence="1" id="KW-0732">Signal</keyword>
<dbReference type="PANTHER" id="PTHR34408">
    <property type="entry name" value="FAMILY PROTEIN, PUTATIVE-RELATED"/>
    <property type="match status" value="1"/>
</dbReference>
<comment type="caution">
    <text evidence="3">The sequence shown here is derived from an EMBL/GenBank/DDBJ whole genome shotgun (WGS) entry which is preliminary data.</text>
</comment>
<evidence type="ECO:0000313" key="4">
    <source>
        <dbReference type="Proteomes" id="UP000014977"/>
    </source>
</evidence>
<dbReference type="OrthoDB" id="5297720at2"/>
<proteinExistence type="predicted"/>